<keyword evidence="3" id="KW-1185">Reference proteome</keyword>
<reference evidence="2 3" key="1">
    <citation type="submission" date="2021-06" db="EMBL/GenBank/DDBJ databases">
        <authorList>
            <person name="Palmer J.M."/>
        </authorList>
    </citation>
    <scope>NUCLEOTIDE SEQUENCE [LARGE SCALE GENOMIC DNA]</scope>
    <source>
        <strain evidence="2 3">MEX-2019</strain>
        <tissue evidence="2">Muscle</tissue>
    </source>
</reference>
<gene>
    <name evidence="2" type="ORF">CRENBAI_011479</name>
</gene>
<organism evidence="2 3">
    <name type="scientific">Crenichthys baileyi</name>
    <name type="common">White River springfish</name>
    <dbReference type="NCBI Taxonomy" id="28760"/>
    <lineage>
        <taxon>Eukaryota</taxon>
        <taxon>Metazoa</taxon>
        <taxon>Chordata</taxon>
        <taxon>Craniata</taxon>
        <taxon>Vertebrata</taxon>
        <taxon>Euteleostomi</taxon>
        <taxon>Actinopterygii</taxon>
        <taxon>Neopterygii</taxon>
        <taxon>Teleostei</taxon>
        <taxon>Neoteleostei</taxon>
        <taxon>Acanthomorphata</taxon>
        <taxon>Ovalentaria</taxon>
        <taxon>Atherinomorphae</taxon>
        <taxon>Cyprinodontiformes</taxon>
        <taxon>Goodeidae</taxon>
        <taxon>Crenichthys</taxon>
    </lineage>
</organism>
<comment type="caution">
    <text evidence="2">The sequence shown here is derived from an EMBL/GenBank/DDBJ whole genome shotgun (WGS) entry which is preliminary data.</text>
</comment>
<evidence type="ECO:0000313" key="3">
    <source>
        <dbReference type="Proteomes" id="UP001311232"/>
    </source>
</evidence>
<sequence>MLCVEASPTISSRYLSTSRTSSGSFPPSEVTFHIPRASLSIRGSVVGPLGDGLASLVQAWPARSNPATRRSPTSPDPRPGSRVGPWLCRTRRCHMPRFNGRHEGFLNRSLSDPSPRACLPWEHLPGAFKPQTT</sequence>
<proteinExistence type="predicted"/>
<dbReference type="AlphaFoldDB" id="A0AAV9RMC2"/>
<name>A0AAV9RMC2_9TELE</name>
<protein>
    <submittedName>
        <fullName evidence="2">Uncharacterized protein</fullName>
    </submittedName>
</protein>
<dbReference type="Proteomes" id="UP001311232">
    <property type="component" value="Unassembled WGS sequence"/>
</dbReference>
<dbReference type="EMBL" id="JAHHUM010001660">
    <property type="protein sequence ID" value="KAK5610108.1"/>
    <property type="molecule type" value="Genomic_DNA"/>
</dbReference>
<accession>A0AAV9RMC2</accession>
<evidence type="ECO:0000256" key="1">
    <source>
        <dbReference type="SAM" id="MobiDB-lite"/>
    </source>
</evidence>
<feature type="region of interest" description="Disordered" evidence="1">
    <location>
        <begin position="62"/>
        <end position="85"/>
    </location>
</feature>
<evidence type="ECO:0000313" key="2">
    <source>
        <dbReference type="EMBL" id="KAK5610108.1"/>
    </source>
</evidence>